<reference evidence="1" key="1">
    <citation type="submission" date="2020-11" db="EMBL/GenBank/DDBJ databases">
        <authorList>
            <consortium name="DOE Joint Genome Institute"/>
            <person name="Ahrendt S."/>
            <person name="Riley R."/>
            <person name="Andreopoulos W."/>
            <person name="Labutti K."/>
            <person name="Pangilinan J."/>
            <person name="Ruiz-Duenas F.J."/>
            <person name="Barrasa J.M."/>
            <person name="Sanchez-Garcia M."/>
            <person name="Camarero S."/>
            <person name="Miyauchi S."/>
            <person name="Serrano A."/>
            <person name="Linde D."/>
            <person name="Babiker R."/>
            <person name="Drula E."/>
            <person name="Ayuso-Fernandez I."/>
            <person name="Pacheco R."/>
            <person name="Padilla G."/>
            <person name="Ferreira P."/>
            <person name="Barriuso J."/>
            <person name="Kellner H."/>
            <person name="Castanera R."/>
            <person name="Alfaro M."/>
            <person name="Ramirez L."/>
            <person name="Pisabarro A.G."/>
            <person name="Kuo A."/>
            <person name="Tritt A."/>
            <person name="Lipzen A."/>
            <person name="He G."/>
            <person name="Yan M."/>
            <person name="Ng V."/>
            <person name="Cullen D."/>
            <person name="Martin F."/>
            <person name="Rosso M.-N."/>
            <person name="Henrissat B."/>
            <person name="Hibbett D."/>
            <person name="Martinez A.T."/>
            <person name="Grigoriev I.V."/>
        </authorList>
    </citation>
    <scope>NUCLEOTIDE SEQUENCE</scope>
    <source>
        <strain evidence="1">MF-IS2</strain>
    </source>
</reference>
<organism evidence="1 2">
    <name type="scientific">Macrolepiota fuliginosa MF-IS2</name>
    <dbReference type="NCBI Taxonomy" id="1400762"/>
    <lineage>
        <taxon>Eukaryota</taxon>
        <taxon>Fungi</taxon>
        <taxon>Dikarya</taxon>
        <taxon>Basidiomycota</taxon>
        <taxon>Agaricomycotina</taxon>
        <taxon>Agaricomycetes</taxon>
        <taxon>Agaricomycetidae</taxon>
        <taxon>Agaricales</taxon>
        <taxon>Agaricineae</taxon>
        <taxon>Agaricaceae</taxon>
        <taxon>Macrolepiota</taxon>
    </lineage>
</organism>
<dbReference type="InterPro" id="IPR011042">
    <property type="entry name" value="6-blade_b-propeller_TolB-like"/>
</dbReference>
<evidence type="ECO:0000313" key="2">
    <source>
        <dbReference type="Proteomes" id="UP000807342"/>
    </source>
</evidence>
<dbReference type="Proteomes" id="UP000807342">
    <property type="component" value="Unassembled WGS sequence"/>
</dbReference>
<dbReference type="SUPFAM" id="SSF63829">
    <property type="entry name" value="Calcium-dependent phosphotriesterase"/>
    <property type="match status" value="1"/>
</dbReference>
<dbReference type="PANTHER" id="PTHR11799">
    <property type="entry name" value="PARAOXONASE"/>
    <property type="match status" value="1"/>
</dbReference>
<dbReference type="AlphaFoldDB" id="A0A9P5XED6"/>
<dbReference type="OrthoDB" id="5307922at2759"/>
<evidence type="ECO:0000313" key="1">
    <source>
        <dbReference type="EMBL" id="KAF9449175.1"/>
    </source>
</evidence>
<dbReference type="Gene3D" id="2.120.10.30">
    <property type="entry name" value="TolB, C-terminal domain"/>
    <property type="match status" value="1"/>
</dbReference>
<gene>
    <name evidence="1" type="ORF">P691DRAFT_668017</name>
</gene>
<sequence length="377" mass="41486">MSRVGNIIALFAALLAAVYQFWFKEVLLIAGYNRVVESVGNKNCRKVPDLRACEKLVVHQPSGHVYLACSETHLRLKWLPSTMYFNTEGASKDYIAIYEPETSKITKLKFTGHKNSQGFSSHGMDVVPSASNPSESFVYIVNHRPPIGVDPVTTGADSVLEIFKHTSGSDELTHIKTFESPLIITPNDVVGSDDGQSLYFTNDNGRKIGFARPLDSFRKATSVVYCHVKEGCKYAIKDMNGNNGIVRASNGTLYVAGCVYGGLTVLEEQSDNTLVITDHIKTDRGMDNLSIDSEGHVWAAAFPKIIKLMTETFVDPNVLVPSSALRFSINTGPGAFYGEKYKVEKLFEDDGQFASGSTTVAYDAQRKTIFLHGEFIP</sequence>
<name>A0A9P5XED6_9AGAR</name>
<comment type="caution">
    <text evidence="1">The sequence shown here is derived from an EMBL/GenBank/DDBJ whole genome shotgun (WGS) entry which is preliminary data.</text>
</comment>
<dbReference type="EMBL" id="MU151138">
    <property type="protein sequence ID" value="KAF9449175.1"/>
    <property type="molecule type" value="Genomic_DNA"/>
</dbReference>
<proteinExistence type="predicted"/>
<dbReference type="PANTHER" id="PTHR11799:SF12">
    <property type="entry name" value="PARAOXONASE-RELATED"/>
    <property type="match status" value="1"/>
</dbReference>
<accession>A0A9P5XED6</accession>
<keyword evidence="2" id="KW-1185">Reference proteome</keyword>
<dbReference type="InterPro" id="IPR051288">
    <property type="entry name" value="Serum_paraoxonase/arylesterase"/>
</dbReference>
<protein>
    <submittedName>
        <fullName evidence="1">Serum paraoxonase/arylesterase</fullName>
    </submittedName>
</protein>